<evidence type="ECO:0000313" key="2">
    <source>
        <dbReference type="EMBL" id="CAF1226468.1"/>
    </source>
</evidence>
<evidence type="ECO:0000313" key="3">
    <source>
        <dbReference type="Proteomes" id="UP000663832"/>
    </source>
</evidence>
<dbReference type="PANTHER" id="PTHR33488:SF2">
    <property type="entry name" value="EARLY ENDOSOME ANTIGEN 1-LIKE"/>
    <property type="match status" value="1"/>
</dbReference>
<accession>A0A814Y9G1</accession>
<name>A0A814Y9G1_9BILA</name>
<dbReference type="AlphaFoldDB" id="A0A814Y9G1"/>
<dbReference type="EMBL" id="CAJNOM010000205">
    <property type="protein sequence ID" value="CAF1226468.1"/>
    <property type="molecule type" value="Genomic_DNA"/>
</dbReference>
<keyword evidence="3" id="KW-1185">Reference proteome</keyword>
<comment type="caution">
    <text evidence="2">The sequence shown here is derived from an EMBL/GenBank/DDBJ whole genome shotgun (WGS) entry which is preliminary data.</text>
</comment>
<protein>
    <submittedName>
        <fullName evidence="2">Uncharacterized protein</fullName>
    </submittedName>
</protein>
<dbReference type="Proteomes" id="UP000663877">
    <property type="component" value="Unassembled WGS sequence"/>
</dbReference>
<dbReference type="EMBL" id="CAJNOI010000025">
    <property type="protein sequence ID" value="CAF0856530.1"/>
    <property type="molecule type" value="Genomic_DNA"/>
</dbReference>
<reference evidence="2" key="1">
    <citation type="submission" date="2021-02" db="EMBL/GenBank/DDBJ databases">
        <authorList>
            <person name="Nowell W R."/>
        </authorList>
    </citation>
    <scope>NUCLEOTIDE SEQUENCE</scope>
</reference>
<proteinExistence type="predicted"/>
<dbReference type="PANTHER" id="PTHR33488">
    <property type="entry name" value="ZGC:162509"/>
    <property type="match status" value="1"/>
</dbReference>
<dbReference type="OrthoDB" id="10006148at2759"/>
<dbReference type="Proteomes" id="UP000663832">
    <property type="component" value="Unassembled WGS sequence"/>
</dbReference>
<gene>
    <name evidence="1" type="ORF">BJG266_LOCUS8141</name>
    <name evidence="2" type="ORF">QVE165_LOCUS27193</name>
</gene>
<evidence type="ECO:0000313" key="1">
    <source>
        <dbReference type="EMBL" id="CAF0856530.1"/>
    </source>
</evidence>
<organism evidence="2 3">
    <name type="scientific">Adineta steineri</name>
    <dbReference type="NCBI Taxonomy" id="433720"/>
    <lineage>
        <taxon>Eukaryota</taxon>
        <taxon>Metazoa</taxon>
        <taxon>Spiralia</taxon>
        <taxon>Gnathifera</taxon>
        <taxon>Rotifera</taxon>
        <taxon>Eurotatoria</taxon>
        <taxon>Bdelloidea</taxon>
        <taxon>Adinetida</taxon>
        <taxon>Adinetidae</taxon>
        <taxon>Adineta</taxon>
    </lineage>
</organism>
<sequence length="341" mass="39883">MWMFLTIAPRDLAEQKIENEHLIEEWQDWILGNVMSINYLNSLMVYASKQDFAFTIPDGYLIRYIQNKTSFHATVSQLATETHHALSGAREDLNRVHTGLKWVPTQLKKMVLLMKRESFDSLLMLFPDSFNEIEKVANESLAVLRKPKKSFEQVLELITEIDYLLTTTQTDQIISLQVSDVKTQWTYLTQMIRELSELAEVTRNNFLFKFNFILERILQPDVGFTVACRDVIISILLPTIIEIDQTSDILETITEVYNEISSRYTDEESGGYGHLIELKKEEDRKRYLNQFRYDLLKQVIEIARLALQRHTEYIRRDNNRKANYTKLLAETSPANLTNLIS</sequence>